<organism evidence="1">
    <name type="scientific">Rhizophora mucronata</name>
    <name type="common">Asiatic mangrove</name>
    <dbReference type="NCBI Taxonomy" id="61149"/>
    <lineage>
        <taxon>Eukaryota</taxon>
        <taxon>Viridiplantae</taxon>
        <taxon>Streptophyta</taxon>
        <taxon>Embryophyta</taxon>
        <taxon>Tracheophyta</taxon>
        <taxon>Spermatophyta</taxon>
        <taxon>Magnoliopsida</taxon>
        <taxon>eudicotyledons</taxon>
        <taxon>Gunneridae</taxon>
        <taxon>Pentapetalae</taxon>
        <taxon>rosids</taxon>
        <taxon>fabids</taxon>
        <taxon>Malpighiales</taxon>
        <taxon>Rhizophoraceae</taxon>
        <taxon>Rhizophora</taxon>
    </lineage>
</organism>
<evidence type="ECO:0000313" key="1">
    <source>
        <dbReference type="EMBL" id="MBW86833.1"/>
    </source>
</evidence>
<sequence length="58" mass="6636">MCTHLTLCKNATKPHHMHLYVHVYTGTHTHTHTRHIFHDTATKQIIEAIVVAKVNVPT</sequence>
<dbReference type="AlphaFoldDB" id="A0A2P2J020"/>
<proteinExistence type="predicted"/>
<reference evidence="1" key="1">
    <citation type="submission" date="2018-02" db="EMBL/GenBank/DDBJ databases">
        <title>Rhizophora mucronata_Transcriptome.</title>
        <authorList>
            <person name="Meera S.P."/>
            <person name="Sreeshan A."/>
            <person name="Augustine A."/>
        </authorList>
    </citation>
    <scope>NUCLEOTIDE SEQUENCE</scope>
    <source>
        <tissue evidence="1">Leaf</tissue>
    </source>
</reference>
<protein>
    <submittedName>
        <fullName evidence="1">Uncharacterized protein</fullName>
    </submittedName>
</protein>
<name>A0A2P2J020_RHIMU</name>
<dbReference type="EMBL" id="GGEC01006350">
    <property type="protein sequence ID" value="MBW86833.1"/>
    <property type="molecule type" value="Transcribed_RNA"/>
</dbReference>
<accession>A0A2P2J020</accession>